<accession>A0AAE9ZC45</accession>
<dbReference type="SUPFAM" id="SSF54506">
    <property type="entry name" value="Diaminopimelate epimerase-like"/>
    <property type="match status" value="1"/>
</dbReference>
<reference evidence="2" key="1">
    <citation type="submission" date="2023-02" db="EMBL/GenBank/DDBJ databases">
        <title>Genome sequence of Hyphococcus flavus.</title>
        <authorList>
            <person name="Rong J.-C."/>
            <person name="Zhao Q."/>
            <person name="Yi M."/>
            <person name="Wu J.-Y."/>
        </authorList>
    </citation>
    <scope>NUCLEOTIDE SEQUENCE</scope>
    <source>
        <strain evidence="2">MCCC 1K03223</strain>
    </source>
</reference>
<dbReference type="RefSeq" id="WP_274491921.1">
    <property type="nucleotide sequence ID" value="NZ_CP118166.1"/>
</dbReference>
<gene>
    <name evidence="2" type="ORF">PUV54_09165</name>
</gene>
<evidence type="ECO:0000313" key="3">
    <source>
        <dbReference type="Proteomes" id="UP001214043"/>
    </source>
</evidence>
<evidence type="ECO:0000313" key="2">
    <source>
        <dbReference type="EMBL" id="WDI30127.1"/>
    </source>
</evidence>
<dbReference type="FunFam" id="3.10.310.10:FF:000003">
    <property type="entry name" value="Proline racemase"/>
    <property type="match status" value="1"/>
</dbReference>
<dbReference type="PANTHER" id="PTHR33442:SF1">
    <property type="entry name" value="TRANS-3-HYDROXY-L-PROLINE DEHYDRATASE"/>
    <property type="match status" value="1"/>
</dbReference>
<name>A0AAE9ZC45_9PROT</name>
<dbReference type="Proteomes" id="UP001214043">
    <property type="component" value="Chromosome"/>
</dbReference>
<organism evidence="2 3">
    <name type="scientific">Hyphococcus flavus</name>
    <dbReference type="NCBI Taxonomy" id="1866326"/>
    <lineage>
        <taxon>Bacteria</taxon>
        <taxon>Pseudomonadati</taxon>
        <taxon>Pseudomonadota</taxon>
        <taxon>Alphaproteobacteria</taxon>
        <taxon>Parvularculales</taxon>
        <taxon>Parvularculaceae</taxon>
        <taxon>Hyphococcus</taxon>
    </lineage>
</organism>
<protein>
    <submittedName>
        <fullName evidence="2">Proline racemase family protein</fullName>
    </submittedName>
</protein>
<dbReference type="PIRSF" id="PIRSF029792">
    <property type="entry name" value="Pro_racemase"/>
    <property type="match status" value="1"/>
</dbReference>
<evidence type="ECO:0000256" key="1">
    <source>
        <dbReference type="ARBA" id="ARBA00007529"/>
    </source>
</evidence>
<dbReference type="Pfam" id="PF05544">
    <property type="entry name" value="Pro_racemase"/>
    <property type="match status" value="1"/>
</dbReference>
<dbReference type="KEGG" id="hfl:PUV54_09165"/>
<dbReference type="Gene3D" id="3.10.310.10">
    <property type="entry name" value="Diaminopimelate Epimerase, Chain A, domain 1"/>
    <property type="match status" value="2"/>
</dbReference>
<dbReference type="InterPro" id="IPR008794">
    <property type="entry name" value="Pro_racemase_fam"/>
</dbReference>
<dbReference type="EMBL" id="CP118166">
    <property type="protein sequence ID" value="WDI30127.1"/>
    <property type="molecule type" value="Genomic_DNA"/>
</dbReference>
<keyword evidence="3" id="KW-1185">Reference proteome</keyword>
<proteinExistence type="inferred from homology"/>
<comment type="similarity">
    <text evidence="1">Belongs to the proline racemase family.</text>
</comment>
<dbReference type="AlphaFoldDB" id="A0AAE9ZC45"/>
<dbReference type="PANTHER" id="PTHR33442">
    <property type="entry name" value="TRANS-3-HYDROXY-L-PROLINE DEHYDRATASE"/>
    <property type="match status" value="1"/>
</dbReference>
<dbReference type="SFLD" id="SFLDS00028">
    <property type="entry name" value="Proline_Racemase"/>
    <property type="match status" value="1"/>
</dbReference>
<sequence length="309" mass="32739">MRVIDSHTGGEPTRIIIEGGPDLGDGPISDRRALFAEKYDHYRTMCVCEPRCSDATVGALLCDPVDPTCTAGVIFFNTAGYLGMCGHGVIGLLVTLAYLGKINPGAHRIETPVGIVTAELLTANKVRLENIESYRFRSNVTVNVPGLGAVTGDVAWGGNWFFLVDGTPLALSLKNVSELTHVSSKIRRALSDAGVTGKGGAEIDHVEFFQDPPESDADSRNFVLCPGGAYDRSPCGTGTSAKLACLAADGKLDPEEIWVQESIVGSRFAASYRVGKGGGVIPSITGEAFVFGETQLVFQNDDPFRLGIA</sequence>